<protein>
    <submittedName>
        <fullName evidence="1">Uncharacterized protein</fullName>
    </submittedName>
</protein>
<accession>A0A6J4LKW6</accession>
<gene>
    <name evidence="1" type="ORF">AVDCRST_MAG56-7644</name>
</gene>
<sequence length="47" mass="5072">ENPLMHLPAGQPGRGGPTAITTRLFERRPARHFVRGREPGAAVCPPV</sequence>
<evidence type="ECO:0000313" key="1">
    <source>
        <dbReference type="EMBL" id="CAA9335622.1"/>
    </source>
</evidence>
<feature type="non-terminal residue" evidence="1">
    <location>
        <position position="1"/>
    </location>
</feature>
<name>A0A6J4LKW6_9SPHI</name>
<reference evidence="1" key="1">
    <citation type="submission" date="2020-02" db="EMBL/GenBank/DDBJ databases">
        <authorList>
            <person name="Meier V. D."/>
        </authorList>
    </citation>
    <scope>NUCLEOTIDE SEQUENCE</scope>
    <source>
        <strain evidence="1">AVDCRST_MAG56</strain>
    </source>
</reference>
<organism evidence="1">
    <name type="scientific">uncultured Cytophagales bacterium</name>
    <dbReference type="NCBI Taxonomy" id="158755"/>
    <lineage>
        <taxon>Bacteria</taxon>
        <taxon>Pseudomonadati</taxon>
        <taxon>Bacteroidota</taxon>
        <taxon>Sphingobacteriia</taxon>
        <taxon>Sphingobacteriales</taxon>
        <taxon>environmental samples</taxon>
    </lineage>
</organism>
<dbReference type="AlphaFoldDB" id="A0A6J4LKW6"/>
<dbReference type="EMBL" id="CADCTQ010000640">
    <property type="protein sequence ID" value="CAA9335622.1"/>
    <property type="molecule type" value="Genomic_DNA"/>
</dbReference>
<feature type="non-terminal residue" evidence="1">
    <location>
        <position position="47"/>
    </location>
</feature>
<proteinExistence type="predicted"/>